<comment type="caution">
    <text evidence="7">The sequence shown here is derived from an EMBL/GenBank/DDBJ whole genome shotgun (WGS) entry which is preliminary data.</text>
</comment>
<keyword evidence="2 4" id="KW-0238">DNA-binding</keyword>
<evidence type="ECO:0000256" key="5">
    <source>
        <dbReference type="SAM" id="Phobius"/>
    </source>
</evidence>
<dbReference type="GO" id="GO:0043565">
    <property type="term" value="F:sequence-specific DNA binding"/>
    <property type="evidence" value="ECO:0007669"/>
    <property type="project" value="InterPro"/>
</dbReference>
<dbReference type="PANTHER" id="PTHR11849:SF201">
    <property type="entry name" value="ETS DNA-BINDING PROTEIN POKKURI"/>
    <property type="match status" value="1"/>
</dbReference>
<dbReference type="InterPro" id="IPR046328">
    <property type="entry name" value="ETS_fam"/>
</dbReference>
<evidence type="ECO:0000256" key="2">
    <source>
        <dbReference type="ARBA" id="ARBA00023125"/>
    </source>
</evidence>
<gene>
    <name evidence="7" type="ORF">CR201_G0041123</name>
</gene>
<comment type="subcellular location">
    <subcellularLocation>
        <location evidence="4">Nucleus</location>
    </subcellularLocation>
</comment>
<dbReference type="GO" id="GO:0000981">
    <property type="term" value="F:DNA-binding transcription factor activity, RNA polymerase II-specific"/>
    <property type="evidence" value="ECO:0007669"/>
    <property type="project" value="TreeGrafter"/>
</dbReference>
<keyword evidence="5" id="KW-1133">Transmembrane helix</keyword>
<dbReference type="GO" id="GO:0005634">
    <property type="term" value="C:nucleus"/>
    <property type="evidence" value="ECO:0007669"/>
    <property type="project" value="UniProtKB-SubCell"/>
</dbReference>
<sequence>MTYEKMSRALRHYYKLNIIRKEPGQRLLFRFLFFLPRGSGLFLLLLGLG</sequence>
<dbReference type="Gene3D" id="1.10.10.10">
    <property type="entry name" value="Winged helix-like DNA-binding domain superfamily/Winged helix DNA-binding domain"/>
    <property type="match status" value="1"/>
</dbReference>
<dbReference type="PROSITE" id="PS50061">
    <property type="entry name" value="ETS_DOMAIN_3"/>
    <property type="match status" value="1"/>
</dbReference>
<organism evidence="7">
    <name type="scientific">Pongo abelii</name>
    <name type="common">Sumatran orangutan</name>
    <name type="synonym">Pongo pygmaeus abelii</name>
    <dbReference type="NCBI Taxonomy" id="9601"/>
    <lineage>
        <taxon>Eukaryota</taxon>
        <taxon>Metazoa</taxon>
        <taxon>Chordata</taxon>
        <taxon>Craniata</taxon>
        <taxon>Vertebrata</taxon>
        <taxon>Euteleostomi</taxon>
        <taxon>Mammalia</taxon>
        <taxon>Eutheria</taxon>
        <taxon>Euarchontoglires</taxon>
        <taxon>Primates</taxon>
        <taxon>Haplorrhini</taxon>
        <taxon>Catarrhini</taxon>
        <taxon>Hominidae</taxon>
        <taxon>Pongo</taxon>
    </lineage>
</organism>
<keyword evidence="3 4" id="KW-0539">Nucleus</keyword>
<dbReference type="InterPro" id="IPR036390">
    <property type="entry name" value="WH_DNA-bd_sf"/>
</dbReference>
<evidence type="ECO:0000259" key="6">
    <source>
        <dbReference type="PROSITE" id="PS50061"/>
    </source>
</evidence>
<dbReference type="SUPFAM" id="SSF46785">
    <property type="entry name" value="Winged helix' DNA-binding domain"/>
    <property type="match status" value="1"/>
</dbReference>
<dbReference type="GO" id="GO:0030154">
    <property type="term" value="P:cell differentiation"/>
    <property type="evidence" value="ECO:0007669"/>
    <property type="project" value="TreeGrafter"/>
</dbReference>
<dbReference type="Pfam" id="PF00178">
    <property type="entry name" value="Ets"/>
    <property type="match status" value="1"/>
</dbReference>
<dbReference type="InterPro" id="IPR000418">
    <property type="entry name" value="Ets_dom"/>
</dbReference>
<keyword evidence="5" id="KW-0472">Membrane</keyword>
<comment type="similarity">
    <text evidence="1 4">Belongs to the ETS family.</text>
</comment>
<dbReference type="InterPro" id="IPR036388">
    <property type="entry name" value="WH-like_DNA-bd_sf"/>
</dbReference>
<dbReference type="EMBL" id="NDHI03003554">
    <property type="protein sequence ID" value="PNJ23219.1"/>
    <property type="molecule type" value="Genomic_DNA"/>
</dbReference>
<evidence type="ECO:0000256" key="3">
    <source>
        <dbReference type="ARBA" id="ARBA00023242"/>
    </source>
</evidence>
<dbReference type="PANTHER" id="PTHR11849">
    <property type="entry name" value="ETS"/>
    <property type="match status" value="1"/>
</dbReference>
<proteinExistence type="inferred from homology"/>
<feature type="non-terminal residue" evidence="7">
    <location>
        <position position="1"/>
    </location>
</feature>
<feature type="transmembrane region" description="Helical" evidence="5">
    <location>
        <begin position="27"/>
        <end position="48"/>
    </location>
</feature>
<evidence type="ECO:0000256" key="1">
    <source>
        <dbReference type="ARBA" id="ARBA00005562"/>
    </source>
</evidence>
<evidence type="ECO:0000256" key="4">
    <source>
        <dbReference type="RuleBase" id="RU004019"/>
    </source>
</evidence>
<dbReference type="AlphaFoldDB" id="A0A2J8SR30"/>
<accession>A0A2J8SR30</accession>
<feature type="domain" description="ETS" evidence="6">
    <location>
        <begin position="1"/>
        <end position="32"/>
    </location>
</feature>
<protein>
    <submittedName>
        <fullName evidence="7">ETV6 isoform 2</fullName>
    </submittedName>
</protein>
<reference evidence="7" key="1">
    <citation type="submission" date="2017-12" db="EMBL/GenBank/DDBJ databases">
        <title>High-resolution comparative analysis of great ape genomes.</title>
        <authorList>
            <person name="Pollen A."/>
            <person name="Hastie A."/>
            <person name="Hormozdiari F."/>
            <person name="Dougherty M."/>
            <person name="Liu R."/>
            <person name="Chaisson M."/>
            <person name="Hoppe E."/>
            <person name="Hill C."/>
            <person name="Pang A."/>
            <person name="Hillier L."/>
            <person name="Baker C."/>
            <person name="Armstrong J."/>
            <person name="Shendure J."/>
            <person name="Paten B."/>
            <person name="Wilson R."/>
            <person name="Chao H."/>
            <person name="Schneider V."/>
            <person name="Ventura M."/>
            <person name="Kronenberg Z."/>
            <person name="Murali S."/>
            <person name="Gordon D."/>
            <person name="Cantsilieris S."/>
            <person name="Munson K."/>
            <person name="Nelson B."/>
            <person name="Raja A."/>
            <person name="Underwood J."/>
            <person name="Diekhans M."/>
            <person name="Fiddes I."/>
            <person name="Haussler D."/>
            <person name="Eichler E."/>
        </authorList>
    </citation>
    <scope>NUCLEOTIDE SEQUENCE [LARGE SCALE GENOMIC DNA]</scope>
    <source>
        <strain evidence="7">Susie</strain>
    </source>
</reference>
<name>A0A2J8SR30_PONAB</name>
<keyword evidence="5" id="KW-0812">Transmembrane</keyword>
<evidence type="ECO:0000313" key="7">
    <source>
        <dbReference type="EMBL" id="PNJ23219.1"/>
    </source>
</evidence>